<dbReference type="InParanoid" id="A0A166B4T6"/>
<dbReference type="Proteomes" id="UP000077266">
    <property type="component" value="Unassembled WGS sequence"/>
</dbReference>
<sequence length="73" mass="7884">MTIIMIPLQPSFLLLPTAPGLGARPGDEHGVVLAICADLHCLKIRVSPFYERWAIVCSARRVAGVSATARRVT</sequence>
<keyword evidence="1" id="KW-0732">Signal</keyword>
<feature type="signal peptide" evidence="1">
    <location>
        <begin position="1"/>
        <end position="22"/>
    </location>
</feature>
<keyword evidence="3" id="KW-1185">Reference proteome</keyword>
<evidence type="ECO:0000256" key="1">
    <source>
        <dbReference type="SAM" id="SignalP"/>
    </source>
</evidence>
<evidence type="ECO:0000313" key="3">
    <source>
        <dbReference type="Proteomes" id="UP000077266"/>
    </source>
</evidence>
<accession>A0A166B4T6</accession>
<evidence type="ECO:0000313" key="2">
    <source>
        <dbReference type="EMBL" id="KZV97889.1"/>
    </source>
</evidence>
<dbReference type="EMBL" id="KV425925">
    <property type="protein sequence ID" value="KZV97889.1"/>
    <property type="molecule type" value="Genomic_DNA"/>
</dbReference>
<protein>
    <recommendedName>
        <fullName evidence="4">Secreted protein</fullName>
    </recommendedName>
</protein>
<proteinExistence type="predicted"/>
<gene>
    <name evidence="2" type="ORF">EXIGLDRAFT_343664</name>
</gene>
<reference evidence="2 3" key="1">
    <citation type="journal article" date="2016" name="Mol. Biol. Evol.">
        <title>Comparative Genomics of Early-Diverging Mushroom-Forming Fungi Provides Insights into the Origins of Lignocellulose Decay Capabilities.</title>
        <authorList>
            <person name="Nagy L.G."/>
            <person name="Riley R."/>
            <person name="Tritt A."/>
            <person name="Adam C."/>
            <person name="Daum C."/>
            <person name="Floudas D."/>
            <person name="Sun H."/>
            <person name="Yadav J.S."/>
            <person name="Pangilinan J."/>
            <person name="Larsson K.H."/>
            <person name="Matsuura K."/>
            <person name="Barry K."/>
            <person name="Labutti K."/>
            <person name="Kuo R."/>
            <person name="Ohm R.A."/>
            <person name="Bhattacharya S.S."/>
            <person name="Shirouzu T."/>
            <person name="Yoshinaga Y."/>
            <person name="Martin F.M."/>
            <person name="Grigoriev I.V."/>
            <person name="Hibbett D.S."/>
        </authorList>
    </citation>
    <scope>NUCLEOTIDE SEQUENCE [LARGE SCALE GENOMIC DNA]</scope>
    <source>
        <strain evidence="2 3">HHB12029</strain>
    </source>
</reference>
<name>A0A166B4T6_EXIGL</name>
<evidence type="ECO:0008006" key="4">
    <source>
        <dbReference type="Google" id="ProtNLM"/>
    </source>
</evidence>
<dbReference type="AlphaFoldDB" id="A0A166B4T6"/>
<feature type="chain" id="PRO_5007871039" description="Secreted protein" evidence="1">
    <location>
        <begin position="23"/>
        <end position="73"/>
    </location>
</feature>
<organism evidence="2 3">
    <name type="scientific">Exidia glandulosa HHB12029</name>
    <dbReference type="NCBI Taxonomy" id="1314781"/>
    <lineage>
        <taxon>Eukaryota</taxon>
        <taxon>Fungi</taxon>
        <taxon>Dikarya</taxon>
        <taxon>Basidiomycota</taxon>
        <taxon>Agaricomycotina</taxon>
        <taxon>Agaricomycetes</taxon>
        <taxon>Auriculariales</taxon>
        <taxon>Exidiaceae</taxon>
        <taxon>Exidia</taxon>
    </lineage>
</organism>